<keyword evidence="5 9" id="KW-0297">G-protein coupled receptor</keyword>
<dbReference type="GO" id="GO:0005886">
    <property type="term" value="C:plasma membrane"/>
    <property type="evidence" value="ECO:0007669"/>
    <property type="project" value="UniProtKB-SubCell"/>
</dbReference>
<feature type="transmembrane region" description="Helical" evidence="10">
    <location>
        <begin position="327"/>
        <end position="346"/>
    </location>
</feature>
<keyword evidence="2" id="KW-1003">Cell membrane</keyword>
<protein>
    <submittedName>
        <fullName evidence="12">G-protein coupled receptor</fullName>
    </submittedName>
</protein>
<keyword evidence="3 9" id="KW-0812">Transmembrane</keyword>
<dbReference type="PRINTS" id="PR00237">
    <property type="entry name" value="GPCRRHODOPSN"/>
</dbReference>
<dbReference type="InterPro" id="IPR000276">
    <property type="entry name" value="GPCR_Rhodpsn"/>
</dbReference>
<evidence type="ECO:0000256" key="5">
    <source>
        <dbReference type="ARBA" id="ARBA00023040"/>
    </source>
</evidence>
<keyword evidence="4 10" id="KW-1133">Transmembrane helix</keyword>
<feature type="transmembrane region" description="Helical" evidence="10">
    <location>
        <begin position="26"/>
        <end position="50"/>
    </location>
</feature>
<dbReference type="PROSITE" id="PS50262">
    <property type="entry name" value="G_PROTEIN_RECEP_F1_2"/>
    <property type="match status" value="1"/>
</dbReference>
<feature type="transmembrane region" description="Helical" evidence="10">
    <location>
        <begin position="62"/>
        <end position="86"/>
    </location>
</feature>
<evidence type="ECO:0000256" key="2">
    <source>
        <dbReference type="ARBA" id="ARBA00022475"/>
    </source>
</evidence>
<feature type="transmembrane region" description="Helical" evidence="10">
    <location>
        <begin position="142"/>
        <end position="167"/>
    </location>
</feature>
<dbReference type="InterPro" id="IPR017452">
    <property type="entry name" value="GPCR_Rhodpsn_7TM"/>
</dbReference>
<dbReference type="OrthoDB" id="10071887at2759"/>
<keyword evidence="8 9" id="KW-0807">Transducer</keyword>
<keyword evidence="6 10" id="KW-0472">Membrane</keyword>
<accession>A0A177ARB7</accession>
<dbReference type="PANTHER" id="PTHR24247:SF191">
    <property type="entry name" value="MUSCARINIC ACETYLCHOLINE RECEPTOR, B-TYPE, ISOFORM A"/>
    <property type="match status" value="1"/>
</dbReference>
<comment type="caution">
    <text evidence="12">The sequence shown here is derived from an EMBL/GenBank/DDBJ whole genome shotgun (WGS) entry which is preliminary data.</text>
</comment>
<feature type="domain" description="G-protein coupled receptors family 1 profile" evidence="11">
    <location>
        <begin position="42"/>
        <end position="343"/>
    </location>
</feature>
<dbReference type="PROSITE" id="PS00237">
    <property type="entry name" value="G_PROTEIN_RECEP_F1_1"/>
    <property type="match status" value="1"/>
</dbReference>
<dbReference type="SMART" id="SM01381">
    <property type="entry name" value="7TM_GPCR_Srsx"/>
    <property type="match status" value="1"/>
</dbReference>
<dbReference type="SUPFAM" id="SSF81321">
    <property type="entry name" value="Family A G protein-coupled receptor-like"/>
    <property type="match status" value="1"/>
</dbReference>
<evidence type="ECO:0000256" key="1">
    <source>
        <dbReference type="ARBA" id="ARBA00004651"/>
    </source>
</evidence>
<evidence type="ECO:0000256" key="4">
    <source>
        <dbReference type="ARBA" id="ARBA00022989"/>
    </source>
</evidence>
<organism evidence="12 13">
    <name type="scientific">Intoshia linei</name>
    <dbReference type="NCBI Taxonomy" id="1819745"/>
    <lineage>
        <taxon>Eukaryota</taxon>
        <taxon>Metazoa</taxon>
        <taxon>Spiralia</taxon>
        <taxon>Lophotrochozoa</taxon>
        <taxon>Mesozoa</taxon>
        <taxon>Orthonectida</taxon>
        <taxon>Rhopaluridae</taxon>
        <taxon>Intoshia</taxon>
    </lineage>
</organism>
<comment type="subcellular location">
    <subcellularLocation>
        <location evidence="1">Cell membrane</location>
        <topology evidence="1">Multi-pass membrane protein</topology>
    </subcellularLocation>
</comment>
<sequence length="365" mass="42801">MNFTNINNNSTTQYVNSPTYEQIRTILIIFATCITSITAILGNVIVLFSFFIESTLRQPSNYFIASLAVSDILIGSISIPIFGIYIINQNVWKLGNVFCDLWLSVDYTVCLASIYTVLCITIDRYCSIFYPTLYHVRQTKTIAFKFIATIWLFPSLLFFITIFGWQYFVGERTVPDEKCYIQYMDNYIYTIILQIVYFWITIIMIFILYIRIYQTVVKIYKKQKKTQNDINKMLNDSIPLTGNIPLKINQQSELHKNKNIHLCSTIQKILKYPKSNKKTNIPAQKAFNTISIIVGVFIFCWMPWHIMSMIVSICGSYKCVNAMLYDISYWMCYLNSPINPFCYALANKTFQKTFIRILKFKWNRQ</sequence>
<dbReference type="EMBL" id="LWCA01001764">
    <property type="protein sequence ID" value="OAF64538.1"/>
    <property type="molecule type" value="Genomic_DNA"/>
</dbReference>
<evidence type="ECO:0000256" key="10">
    <source>
        <dbReference type="SAM" id="Phobius"/>
    </source>
</evidence>
<dbReference type="Proteomes" id="UP000078046">
    <property type="component" value="Unassembled WGS sequence"/>
</dbReference>
<dbReference type="Pfam" id="PF00001">
    <property type="entry name" value="7tm_1"/>
    <property type="match status" value="1"/>
</dbReference>
<keyword evidence="7 9" id="KW-0675">Receptor</keyword>
<evidence type="ECO:0000256" key="3">
    <source>
        <dbReference type="ARBA" id="ARBA00022692"/>
    </source>
</evidence>
<dbReference type="GO" id="GO:0007197">
    <property type="term" value="P:adenylate cyclase-inhibiting G protein-coupled acetylcholine receptor signaling pathway"/>
    <property type="evidence" value="ECO:0007669"/>
    <property type="project" value="TreeGrafter"/>
</dbReference>
<dbReference type="PANTHER" id="PTHR24247">
    <property type="entry name" value="5-HYDROXYTRYPTAMINE RECEPTOR"/>
    <property type="match status" value="1"/>
</dbReference>
<dbReference type="AlphaFoldDB" id="A0A177ARB7"/>
<feature type="transmembrane region" description="Helical" evidence="10">
    <location>
        <begin position="286"/>
        <end position="307"/>
    </location>
</feature>
<dbReference type="GO" id="GO:0007187">
    <property type="term" value="P:G protein-coupled receptor signaling pathway, coupled to cyclic nucleotide second messenger"/>
    <property type="evidence" value="ECO:0007669"/>
    <property type="project" value="TreeGrafter"/>
</dbReference>
<dbReference type="GO" id="GO:0004993">
    <property type="term" value="F:G protein-coupled serotonin receptor activity"/>
    <property type="evidence" value="ECO:0007669"/>
    <property type="project" value="TreeGrafter"/>
</dbReference>
<evidence type="ECO:0000313" key="12">
    <source>
        <dbReference type="EMBL" id="OAF64538.1"/>
    </source>
</evidence>
<dbReference type="GO" id="GO:0045202">
    <property type="term" value="C:synapse"/>
    <property type="evidence" value="ECO:0007669"/>
    <property type="project" value="TreeGrafter"/>
</dbReference>
<evidence type="ECO:0000256" key="6">
    <source>
        <dbReference type="ARBA" id="ARBA00023136"/>
    </source>
</evidence>
<evidence type="ECO:0000256" key="7">
    <source>
        <dbReference type="ARBA" id="ARBA00023170"/>
    </source>
</evidence>
<dbReference type="GO" id="GO:0030425">
    <property type="term" value="C:dendrite"/>
    <property type="evidence" value="ECO:0007669"/>
    <property type="project" value="TreeGrafter"/>
</dbReference>
<gene>
    <name evidence="12" type="ORF">A3Q56_07757</name>
</gene>
<evidence type="ECO:0000256" key="9">
    <source>
        <dbReference type="RuleBase" id="RU000688"/>
    </source>
</evidence>
<dbReference type="GO" id="GO:0016907">
    <property type="term" value="F:G protein-coupled acetylcholine receptor activity"/>
    <property type="evidence" value="ECO:0007669"/>
    <property type="project" value="TreeGrafter"/>
</dbReference>
<name>A0A177ARB7_9BILA</name>
<keyword evidence="13" id="KW-1185">Reference proteome</keyword>
<proteinExistence type="inferred from homology"/>
<evidence type="ECO:0000259" key="11">
    <source>
        <dbReference type="PROSITE" id="PS50262"/>
    </source>
</evidence>
<evidence type="ECO:0000256" key="8">
    <source>
        <dbReference type="ARBA" id="ARBA00023224"/>
    </source>
</evidence>
<comment type="similarity">
    <text evidence="9">Belongs to the G-protein coupled receptor 1 family.</text>
</comment>
<evidence type="ECO:0000313" key="13">
    <source>
        <dbReference type="Proteomes" id="UP000078046"/>
    </source>
</evidence>
<feature type="transmembrane region" description="Helical" evidence="10">
    <location>
        <begin position="187"/>
        <end position="212"/>
    </location>
</feature>
<dbReference type="Gene3D" id="1.20.1070.10">
    <property type="entry name" value="Rhodopsin 7-helix transmembrane proteins"/>
    <property type="match status" value="1"/>
</dbReference>
<reference evidence="12 13" key="1">
    <citation type="submission" date="2016-04" db="EMBL/GenBank/DDBJ databases">
        <title>The genome of Intoshia linei affirms orthonectids as highly simplified spiralians.</title>
        <authorList>
            <person name="Mikhailov K.V."/>
            <person name="Slusarev G.S."/>
            <person name="Nikitin M.A."/>
            <person name="Logacheva M.D."/>
            <person name="Penin A."/>
            <person name="Aleoshin V."/>
            <person name="Panchin Y.V."/>
        </authorList>
    </citation>
    <scope>NUCLEOTIDE SEQUENCE [LARGE SCALE GENOMIC DNA]</scope>
    <source>
        <strain evidence="12">Intl2013</strain>
        <tissue evidence="12">Whole animal</tissue>
    </source>
</reference>